<organism evidence="2 3">
    <name type="scientific">Luteolibacter luteus</name>
    <dbReference type="NCBI Taxonomy" id="2728835"/>
    <lineage>
        <taxon>Bacteria</taxon>
        <taxon>Pseudomonadati</taxon>
        <taxon>Verrucomicrobiota</taxon>
        <taxon>Verrucomicrobiia</taxon>
        <taxon>Verrucomicrobiales</taxon>
        <taxon>Verrucomicrobiaceae</taxon>
        <taxon>Luteolibacter</taxon>
    </lineage>
</organism>
<protein>
    <recommendedName>
        <fullName evidence="4">ABC transporter permease</fullName>
    </recommendedName>
</protein>
<evidence type="ECO:0000313" key="3">
    <source>
        <dbReference type="Proteomes" id="UP000501812"/>
    </source>
</evidence>
<dbReference type="AlphaFoldDB" id="A0A858RF02"/>
<keyword evidence="1" id="KW-0812">Transmembrane</keyword>
<keyword evidence="3" id="KW-1185">Reference proteome</keyword>
<feature type="transmembrane region" description="Helical" evidence="1">
    <location>
        <begin position="481"/>
        <end position="504"/>
    </location>
</feature>
<keyword evidence="1" id="KW-0472">Membrane</keyword>
<feature type="transmembrane region" description="Helical" evidence="1">
    <location>
        <begin position="36"/>
        <end position="56"/>
    </location>
</feature>
<dbReference type="RefSeq" id="WP_169453101.1">
    <property type="nucleotide sequence ID" value="NZ_CP051774.1"/>
</dbReference>
<feature type="transmembrane region" description="Helical" evidence="1">
    <location>
        <begin position="182"/>
        <end position="202"/>
    </location>
</feature>
<evidence type="ECO:0000256" key="1">
    <source>
        <dbReference type="SAM" id="Phobius"/>
    </source>
</evidence>
<feature type="transmembrane region" description="Helical" evidence="1">
    <location>
        <begin position="543"/>
        <end position="564"/>
    </location>
</feature>
<accession>A0A858RF02</accession>
<feature type="transmembrane region" description="Helical" evidence="1">
    <location>
        <begin position="281"/>
        <end position="300"/>
    </location>
</feature>
<feature type="transmembrane region" description="Helical" evidence="1">
    <location>
        <begin position="312"/>
        <end position="332"/>
    </location>
</feature>
<dbReference type="KEGG" id="luo:HHL09_03495"/>
<evidence type="ECO:0008006" key="4">
    <source>
        <dbReference type="Google" id="ProtNLM"/>
    </source>
</evidence>
<feature type="transmembrane region" description="Helical" evidence="1">
    <location>
        <begin position="209"/>
        <end position="229"/>
    </location>
</feature>
<gene>
    <name evidence="2" type="ORF">HHL09_03495</name>
</gene>
<reference evidence="2 3" key="1">
    <citation type="submission" date="2020-04" db="EMBL/GenBank/DDBJ databases">
        <title>Luteolibacter sp. G-1-1-1 isolated from soil.</title>
        <authorList>
            <person name="Dahal R.H."/>
        </authorList>
    </citation>
    <scope>NUCLEOTIDE SEQUENCE [LARGE SCALE GENOMIC DNA]</scope>
    <source>
        <strain evidence="2 3">G-1-1-1</strain>
    </source>
</reference>
<feature type="transmembrane region" description="Helical" evidence="1">
    <location>
        <begin position="409"/>
        <end position="436"/>
    </location>
</feature>
<name>A0A858RF02_9BACT</name>
<dbReference type="EMBL" id="CP051774">
    <property type="protein sequence ID" value="QJE94880.1"/>
    <property type="molecule type" value="Genomic_DNA"/>
</dbReference>
<feature type="transmembrane region" description="Helical" evidence="1">
    <location>
        <begin position="365"/>
        <end position="388"/>
    </location>
</feature>
<keyword evidence="1" id="KW-1133">Transmembrane helix</keyword>
<sequence length="589" mass="64831">MSSETSPAKPLAHPAWRVWDNPIFRRYCCSRLRPRGLGVSLLLTVLIAGFMVAMAYSAGVSTATRVAETILSADPTATIDIAALNAKHLEPAARAALIPMLILQGVILFVFGTAQVAGGMTAERDEGVIDYQRLIPMSPLSKVIGYVFGLPVREYVMFFTTLPFAAWLFWKGRVESTVWLQLYTALLSSALLYHFTGLLTGTVAKNRRWAFLASIGLVFCLYTVIPQLSKFGLVFFKYLTITPVVEECLPKMLPEEAAGPLRLFRRFVPVVKFFGLDFSELVFTLFSQLALILTFIIMLCRRWRRAESHLLGKLWATGFYIWIQILLLGNALPLVESGDLFPSRALRGGLMNIVGGPREPQPMEAVVMAGVYGLFTLLLIFLLGGIITPTPENQVKGWRRARKQGRSSLPFLSDPATSFWFVIVMAVAGAAGWFLFTRGVVESVWFPGHVVPMKTFGYFVAVMLTCGLSFQLLLEAWGGRVVTLMAIFVGVLPIMIGAVLIPVGDEMYPAVAWLLSISPLSTPIYASLSLLSLAELPVEIARAVPAAFTFWLAVGALLTTWLIYRLILTRRAMAKEVLSGSVGELDAGN</sequence>
<dbReference type="Proteomes" id="UP000501812">
    <property type="component" value="Chromosome"/>
</dbReference>
<proteinExistence type="predicted"/>
<evidence type="ECO:0000313" key="2">
    <source>
        <dbReference type="EMBL" id="QJE94880.1"/>
    </source>
</evidence>
<feature type="transmembrane region" description="Helical" evidence="1">
    <location>
        <begin position="143"/>
        <end position="170"/>
    </location>
</feature>
<feature type="transmembrane region" description="Helical" evidence="1">
    <location>
        <begin position="97"/>
        <end position="122"/>
    </location>
</feature>
<feature type="transmembrane region" description="Helical" evidence="1">
    <location>
        <begin position="456"/>
        <end position="474"/>
    </location>
</feature>